<dbReference type="Proteomes" id="UP000682713">
    <property type="component" value="Unassembled WGS sequence"/>
</dbReference>
<organism evidence="1 2">
    <name type="scientific">Lederbergia citrisecunda</name>
    <dbReference type="NCBI Taxonomy" id="2833583"/>
    <lineage>
        <taxon>Bacteria</taxon>
        <taxon>Bacillati</taxon>
        <taxon>Bacillota</taxon>
        <taxon>Bacilli</taxon>
        <taxon>Bacillales</taxon>
        <taxon>Bacillaceae</taxon>
        <taxon>Lederbergia</taxon>
    </lineage>
</organism>
<comment type="caution">
    <text evidence="1">The sequence shown here is derived from an EMBL/GenBank/DDBJ whole genome shotgun (WGS) entry which is preliminary data.</text>
</comment>
<protein>
    <submittedName>
        <fullName evidence="1">Uncharacterized protein</fullName>
    </submittedName>
</protein>
<accession>A0A942YMY2</accession>
<name>A0A942YMY2_9BACI</name>
<keyword evidence="2" id="KW-1185">Reference proteome</keyword>
<proteinExistence type="predicted"/>
<evidence type="ECO:0000313" key="1">
    <source>
        <dbReference type="EMBL" id="MBS4199776.1"/>
    </source>
</evidence>
<dbReference type="RefSeq" id="WP_213110421.1">
    <property type="nucleotide sequence ID" value="NZ_JAGYPJ010000001.1"/>
</dbReference>
<dbReference type="EMBL" id="JAGYPJ010000001">
    <property type="protein sequence ID" value="MBS4199776.1"/>
    <property type="molecule type" value="Genomic_DNA"/>
</dbReference>
<dbReference type="AlphaFoldDB" id="A0A942YMY2"/>
<reference evidence="1 2" key="1">
    <citation type="submission" date="2021-05" db="EMBL/GenBank/DDBJ databases">
        <title>Novel Bacillus species.</title>
        <authorList>
            <person name="Liu G."/>
        </authorList>
    </citation>
    <scope>NUCLEOTIDE SEQUENCE [LARGE SCALE GENOMIC DNA]</scope>
    <source>
        <strain evidence="1 2">FJAT-49732</strain>
    </source>
</reference>
<gene>
    <name evidence="1" type="ORF">KHA93_08915</name>
</gene>
<sequence length="55" mass="6323">MSKSKALTLLFLTQILILPIFLYSNQIFIREKVGKILLIFLKWAKLTKNGKEAVS</sequence>
<evidence type="ECO:0000313" key="2">
    <source>
        <dbReference type="Proteomes" id="UP000682713"/>
    </source>
</evidence>